<dbReference type="PIRSF" id="PIRSF001488">
    <property type="entry name" value="Tdi_protein"/>
    <property type="match status" value="1"/>
</dbReference>
<dbReference type="InterPro" id="IPR001853">
    <property type="entry name" value="DSBA-like_thioredoxin_dom"/>
</dbReference>
<keyword evidence="4" id="KW-0676">Redox-active center</keyword>
<comment type="subcellular location">
    <subcellularLocation>
        <location evidence="5">Periplasm</location>
    </subcellularLocation>
</comment>
<dbReference type="InterPro" id="IPR023205">
    <property type="entry name" value="DsbA/DsbL"/>
</dbReference>
<evidence type="ECO:0000256" key="5">
    <source>
        <dbReference type="PIRNR" id="PIRNR001488"/>
    </source>
</evidence>
<evidence type="ECO:0000259" key="8">
    <source>
        <dbReference type="Pfam" id="PF01323"/>
    </source>
</evidence>
<dbReference type="SUPFAM" id="SSF52833">
    <property type="entry name" value="Thioredoxin-like"/>
    <property type="match status" value="1"/>
</dbReference>
<dbReference type="EMBL" id="CP133548">
    <property type="protein sequence ID" value="WMS86009.1"/>
    <property type="molecule type" value="Genomic_DNA"/>
</dbReference>
<evidence type="ECO:0000313" key="10">
    <source>
        <dbReference type="Proteomes" id="UP001239782"/>
    </source>
</evidence>
<dbReference type="KEGG" id="plei:Q9312_12350"/>
<evidence type="ECO:0000256" key="2">
    <source>
        <dbReference type="ARBA" id="ARBA00022729"/>
    </source>
</evidence>
<evidence type="ECO:0000256" key="7">
    <source>
        <dbReference type="SAM" id="SignalP"/>
    </source>
</evidence>
<dbReference type="RefSeq" id="WP_309201161.1">
    <property type="nucleotide sequence ID" value="NZ_CP133548.1"/>
</dbReference>
<dbReference type="PANTHER" id="PTHR35891:SF2">
    <property type="entry name" value="THIOL:DISULFIDE INTERCHANGE PROTEIN DSBA"/>
    <property type="match status" value="1"/>
</dbReference>
<feature type="chain" id="PRO_5041211981" description="Thiol:disulfide interchange protein" evidence="7">
    <location>
        <begin position="22"/>
        <end position="199"/>
    </location>
</feature>
<evidence type="ECO:0000313" key="9">
    <source>
        <dbReference type="EMBL" id="WMS86009.1"/>
    </source>
</evidence>
<evidence type="ECO:0000256" key="4">
    <source>
        <dbReference type="ARBA" id="ARBA00023284"/>
    </source>
</evidence>
<dbReference type="GO" id="GO:0016491">
    <property type="term" value="F:oxidoreductase activity"/>
    <property type="evidence" value="ECO:0007669"/>
    <property type="project" value="InterPro"/>
</dbReference>
<accession>A0AA51RR68</accession>
<keyword evidence="2 7" id="KW-0732">Signal</keyword>
<proteinExistence type="inferred from homology"/>
<dbReference type="InterPro" id="IPR050824">
    <property type="entry name" value="Thiol_disulfide_DsbA"/>
</dbReference>
<feature type="signal peptide" evidence="7">
    <location>
        <begin position="1"/>
        <end position="21"/>
    </location>
</feature>
<reference evidence="9 10" key="1">
    <citation type="submission" date="2023-08" db="EMBL/GenBank/DDBJ databases">
        <title>Pleionea litopenaei sp. nov., isolated from stomach of juvenile Litopenaeus vannamei.</title>
        <authorList>
            <person name="Rho A.M."/>
            <person name="Hwang C.Y."/>
        </authorList>
    </citation>
    <scope>NUCLEOTIDE SEQUENCE [LARGE SCALE GENOMIC DNA]</scope>
    <source>
        <strain evidence="9 10">HL-JVS1</strain>
    </source>
</reference>
<keyword evidence="10" id="KW-1185">Reference proteome</keyword>
<feature type="domain" description="DSBA-like thioredoxin" evidence="8">
    <location>
        <begin position="91"/>
        <end position="180"/>
    </location>
</feature>
<dbReference type="Pfam" id="PF01323">
    <property type="entry name" value="DSBA"/>
    <property type="match status" value="1"/>
</dbReference>
<keyword evidence="5" id="KW-0574">Periplasm</keyword>
<sequence length="199" mass="22319">MQIFKIVVTSLLLAFSISSQAIEIEEGVHYEVVNTLPSDGKFVSVYFNYGCPGCFKAESLVKFVADGVPEGVKVSHVPFENHPGWRIYVQAFYIAEMLEMSEKAHTAIFHRVHVEKKQIGDLEQLKAFFVDLGADGKRFDAAAKSFQLDAKQRLARKQAMANKILSTPTFVVNDRFRVNANAFKSNAELLEGINQLLNM</sequence>
<dbReference type="PANTHER" id="PTHR35891">
    <property type="entry name" value="THIOL:DISULFIDE INTERCHANGE PROTEIN DSBA"/>
    <property type="match status" value="1"/>
</dbReference>
<dbReference type="GO" id="GO:0042597">
    <property type="term" value="C:periplasmic space"/>
    <property type="evidence" value="ECO:0007669"/>
    <property type="project" value="UniProtKB-SubCell"/>
</dbReference>
<organism evidence="9 10">
    <name type="scientific">Pleionea litopenaei</name>
    <dbReference type="NCBI Taxonomy" id="3070815"/>
    <lineage>
        <taxon>Bacteria</taxon>
        <taxon>Pseudomonadati</taxon>
        <taxon>Pseudomonadota</taxon>
        <taxon>Gammaproteobacteria</taxon>
        <taxon>Oceanospirillales</taxon>
        <taxon>Pleioneaceae</taxon>
        <taxon>Pleionea</taxon>
    </lineage>
</organism>
<gene>
    <name evidence="9" type="ORF">Q9312_12350</name>
</gene>
<dbReference type="InterPro" id="IPR036249">
    <property type="entry name" value="Thioredoxin-like_sf"/>
</dbReference>
<evidence type="ECO:0000256" key="6">
    <source>
        <dbReference type="PIRSR" id="PIRSR001488-1"/>
    </source>
</evidence>
<dbReference type="Gene3D" id="3.40.30.10">
    <property type="entry name" value="Glutaredoxin"/>
    <property type="match status" value="1"/>
</dbReference>
<evidence type="ECO:0000256" key="1">
    <source>
        <dbReference type="ARBA" id="ARBA00005791"/>
    </source>
</evidence>
<protein>
    <recommendedName>
        <fullName evidence="5">Thiol:disulfide interchange protein</fullName>
    </recommendedName>
</protein>
<dbReference type="CDD" id="cd03019">
    <property type="entry name" value="DsbA_DsbA"/>
    <property type="match status" value="1"/>
</dbReference>
<dbReference type="Proteomes" id="UP001239782">
    <property type="component" value="Chromosome"/>
</dbReference>
<dbReference type="AlphaFoldDB" id="A0AA51RR68"/>
<keyword evidence="3 5" id="KW-1015">Disulfide bond</keyword>
<feature type="disulfide bond" description="Redox-active" evidence="6">
    <location>
        <begin position="51"/>
        <end position="54"/>
    </location>
</feature>
<comment type="similarity">
    <text evidence="1">Belongs to the thioredoxin family. DsbA subfamily.</text>
</comment>
<evidence type="ECO:0000256" key="3">
    <source>
        <dbReference type="ARBA" id="ARBA00023157"/>
    </source>
</evidence>
<name>A0AA51RR68_9GAMM</name>